<dbReference type="PANTHER" id="PTHR41299:SF1">
    <property type="entry name" value="THIAMINE PYROPHOSPHOKINASE"/>
    <property type="match status" value="1"/>
</dbReference>
<evidence type="ECO:0000256" key="4">
    <source>
        <dbReference type="ARBA" id="ARBA00022840"/>
    </source>
</evidence>
<dbReference type="Gene3D" id="3.40.50.10240">
    <property type="entry name" value="Thiamin pyrophosphokinase, catalytic domain"/>
    <property type="match status" value="1"/>
</dbReference>
<keyword evidence="4" id="KW-0067">ATP-binding</keyword>
<dbReference type="InterPro" id="IPR007371">
    <property type="entry name" value="TPK_catalytic"/>
</dbReference>
<keyword evidence="1 7" id="KW-0808">Transferase</keyword>
<dbReference type="Proteomes" id="UP001589830">
    <property type="component" value="Unassembled WGS sequence"/>
</dbReference>
<dbReference type="NCBIfam" id="TIGR01378">
    <property type="entry name" value="thi_PPkinase"/>
    <property type="match status" value="1"/>
</dbReference>
<accession>A0ABV6PXQ7</accession>
<gene>
    <name evidence="7" type="ORF">ACFFFP_00185</name>
</gene>
<evidence type="ECO:0000313" key="8">
    <source>
        <dbReference type="Proteomes" id="UP001589830"/>
    </source>
</evidence>
<dbReference type="SMART" id="SM00983">
    <property type="entry name" value="TPK_B1_binding"/>
    <property type="match status" value="1"/>
</dbReference>
<feature type="domain" description="Thiamin pyrophosphokinase thiamin-binding" evidence="6">
    <location>
        <begin position="138"/>
        <end position="199"/>
    </location>
</feature>
<dbReference type="InterPro" id="IPR007373">
    <property type="entry name" value="Thiamin_PyroPKinase_B1-bd"/>
</dbReference>
<dbReference type="EMBL" id="JBHLTW010000002">
    <property type="protein sequence ID" value="MFC0594617.1"/>
    <property type="molecule type" value="Genomic_DNA"/>
</dbReference>
<evidence type="ECO:0000256" key="2">
    <source>
        <dbReference type="ARBA" id="ARBA00022741"/>
    </source>
</evidence>
<organism evidence="7 8">
    <name type="scientific">Thermus composti</name>
    <dbReference type="NCBI Taxonomy" id="532059"/>
    <lineage>
        <taxon>Bacteria</taxon>
        <taxon>Thermotogati</taxon>
        <taxon>Deinococcota</taxon>
        <taxon>Deinococci</taxon>
        <taxon>Thermales</taxon>
        <taxon>Thermaceae</taxon>
        <taxon>Thermus</taxon>
    </lineage>
</organism>
<proteinExistence type="predicted"/>
<evidence type="ECO:0000256" key="5">
    <source>
        <dbReference type="NCBIfam" id="TIGR01378"/>
    </source>
</evidence>
<dbReference type="PANTHER" id="PTHR41299">
    <property type="entry name" value="THIAMINE PYROPHOSPHOKINASE"/>
    <property type="match status" value="1"/>
</dbReference>
<evidence type="ECO:0000256" key="3">
    <source>
        <dbReference type="ARBA" id="ARBA00022777"/>
    </source>
</evidence>
<sequence>MKRFALLLGGPLLATEALKERLKGYRLLAADSGGRHALALGLVPELWLGDFDSSPPWLQEALPAPKEVLPREKDLTDGEALLRKALEMGAEEVLLLGALGGRLDHTLAHLALAFALAEQGLRVVLSDGLAWAYPLLPGTHTFPLASKTPFSLLPHLEATLEVEGARWNLPLTPLRATTLTLENEALGPIRVEVASGRALLYVFGA</sequence>
<reference evidence="7 8" key="1">
    <citation type="submission" date="2024-09" db="EMBL/GenBank/DDBJ databases">
        <authorList>
            <person name="Sun Q."/>
            <person name="Mori K."/>
        </authorList>
    </citation>
    <scope>NUCLEOTIDE SEQUENCE [LARGE SCALE GENOMIC DNA]</scope>
    <source>
        <strain evidence="7 8">NCAIM B.02340</strain>
    </source>
</reference>
<dbReference type="InterPro" id="IPR036759">
    <property type="entry name" value="TPK_catalytic_sf"/>
</dbReference>
<dbReference type="Pfam" id="PF04263">
    <property type="entry name" value="TPK_catalytic"/>
    <property type="match status" value="1"/>
</dbReference>
<evidence type="ECO:0000256" key="1">
    <source>
        <dbReference type="ARBA" id="ARBA00022679"/>
    </source>
</evidence>
<protein>
    <recommendedName>
        <fullName evidence="5">Thiamine diphosphokinase</fullName>
        <ecNumber evidence="5">2.7.6.2</ecNumber>
    </recommendedName>
</protein>
<dbReference type="InterPro" id="IPR006282">
    <property type="entry name" value="Thi_PPkinase"/>
</dbReference>
<dbReference type="RefSeq" id="WP_188846845.1">
    <property type="nucleotide sequence ID" value="NZ_BMPJ01000008.1"/>
</dbReference>
<keyword evidence="8" id="KW-1185">Reference proteome</keyword>
<keyword evidence="3" id="KW-0418">Kinase</keyword>
<name>A0ABV6PXQ7_9DEIN</name>
<dbReference type="SUPFAM" id="SSF63999">
    <property type="entry name" value="Thiamin pyrophosphokinase, catalytic domain"/>
    <property type="match status" value="1"/>
</dbReference>
<evidence type="ECO:0000313" key="7">
    <source>
        <dbReference type="EMBL" id="MFC0594617.1"/>
    </source>
</evidence>
<dbReference type="InterPro" id="IPR053149">
    <property type="entry name" value="TPK"/>
</dbReference>
<dbReference type="GO" id="GO:0004788">
    <property type="term" value="F:thiamine diphosphokinase activity"/>
    <property type="evidence" value="ECO:0007669"/>
    <property type="project" value="UniProtKB-EC"/>
</dbReference>
<evidence type="ECO:0000259" key="6">
    <source>
        <dbReference type="SMART" id="SM00983"/>
    </source>
</evidence>
<keyword evidence="2" id="KW-0547">Nucleotide-binding</keyword>
<comment type="caution">
    <text evidence="7">The sequence shown here is derived from an EMBL/GenBank/DDBJ whole genome shotgun (WGS) entry which is preliminary data.</text>
</comment>
<dbReference type="EC" id="2.7.6.2" evidence="5"/>